<dbReference type="SMART" id="SM00409">
    <property type="entry name" value="IG"/>
    <property type="match status" value="1"/>
</dbReference>
<dbReference type="PRINTS" id="PR01407">
    <property type="entry name" value="BUTYPHLNCDUF"/>
</dbReference>
<dbReference type="Gene3D" id="2.60.40.10">
    <property type="entry name" value="Immunoglobulins"/>
    <property type="match status" value="2"/>
</dbReference>
<dbReference type="InterPro" id="IPR050504">
    <property type="entry name" value="IgSF_BTN/MOG"/>
</dbReference>
<keyword evidence="9" id="KW-0393">Immunoglobulin domain</keyword>
<dbReference type="InterPro" id="IPR003599">
    <property type="entry name" value="Ig_sub"/>
</dbReference>
<dbReference type="PANTHER" id="PTHR24100:SF149">
    <property type="entry name" value="BG-LIKE ANTIGEN 1-RELATED"/>
    <property type="match status" value="1"/>
</dbReference>
<dbReference type="Proteomes" id="UP000261340">
    <property type="component" value="Unplaced"/>
</dbReference>
<dbReference type="GO" id="GO:1903037">
    <property type="term" value="P:regulation of leukocyte cell-cell adhesion"/>
    <property type="evidence" value="ECO:0007669"/>
    <property type="project" value="UniProtKB-ARBA"/>
</dbReference>
<keyword evidence="4" id="KW-0732">Signal</keyword>
<evidence type="ECO:0000259" key="11">
    <source>
        <dbReference type="PROSITE" id="PS50835"/>
    </source>
</evidence>
<dbReference type="OMA" id="EYTCYVS"/>
<evidence type="ECO:0000259" key="10">
    <source>
        <dbReference type="PROSITE" id="PS50188"/>
    </source>
</evidence>
<dbReference type="InterPro" id="IPR013106">
    <property type="entry name" value="Ig_V-set"/>
</dbReference>
<evidence type="ECO:0000256" key="9">
    <source>
        <dbReference type="ARBA" id="ARBA00023319"/>
    </source>
</evidence>
<evidence type="ECO:0000313" key="13">
    <source>
        <dbReference type="Proteomes" id="UP000261340"/>
    </source>
</evidence>
<dbReference type="Gene3D" id="2.60.120.920">
    <property type="match status" value="1"/>
</dbReference>
<keyword evidence="3" id="KW-0812">Transmembrane</keyword>
<dbReference type="InterPro" id="IPR013320">
    <property type="entry name" value="ConA-like_dom_sf"/>
</dbReference>
<dbReference type="PANTHER" id="PTHR24100">
    <property type="entry name" value="BUTYROPHILIN"/>
    <property type="match status" value="1"/>
</dbReference>
<dbReference type="GO" id="GO:0001817">
    <property type="term" value="P:regulation of cytokine production"/>
    <property type="evidence" value="ECO:0007669"/>
    <property type="project" value="TreeGrafter"/>
</dbReference>
<dbReference type="STRING" id="61819.ENSACIP00000014910"/>
<dbReference type="InterPro" id="IPR053896">
    <property type="entry name" value="BTN3A2-like_Ig-C"/>
</dbReference>
<keyword evidence="8" id="KW-0325">Glycoprotein</keyword>
<dbReference type="Pfam" id="PF22705">
    <property type="entry name" value="C2-set_3"/>
    <property type="match status" value="1"/>
</dbReference>
<dbReference type="InterPro" id="IPR043136">
    <property type="entry name" value="B30.2/SPRY_sf"/>
</dbReference>
<dbReference type="Pfam" id="PF07686">
    <property type="entry name" value="V-set"/>
    <property type="match status" value="1"/>
</dbReference>
<sequence>RKGQICLHFSLDLTDIPPVESPVSVARGHATTLPCWLSQQQSAEDLEVRWYRTGGFDTPVLHYQSNAFKAPQEASYVGRVSFGLKDAASGGLKTGDVTLKLLNVTTEDAGEYICYVSSSQGYDSATVKLLVTETGSQPFLSAVWTEDNSVNVSCESEGWYPQPVLRWSDKNQDLTPGGLLYRNFSSGLFSVHSWCLLPPSSELSCSVGLPGKEAKEAKVRLKPARIGKENFLHVYQIDGKKTLRVRGQQSNINTHINVTLEDTNNPYLKVKSKIVRDANVNDVPDRRFPDGDMVTCLTAIKGTPGFSSGKRYWEVSLGKNQTGIKQSWWVGVTSAAEIPADSNVSPNTSNGFWFLSSSPKRADSFQFSTEPKILIPVRSRPQTVGVYLDRDSGEISFYNVEDKSLIGSFTATFNGDIFPLFNPGKGDKSPMEIIQREITENSLNIIFVYVQIREKY</sequence>
<dbReference type="InterPro" id="IPR013783">
    <property type="entry name" value="Ig-like_fold"/>
</dbReference>
<dbReference type="InterPro" id="IPR003879">
    <property type="entry name" value="Butyrophylin_SPRY"/>
</dbReference>
<keyword evidence="7" id="KW-1015">Disulfide bond</keyword>
<evidence type="ECO:0000256" key="3">
    <source>
        <dbReference type="ARBA" id="ARBA00022692"/>
    </source>
</evidence>
<dbReference type="InterPro" id="IPR001870">
    <property type="entry name" value="B30.2/SPRY"/>
</dbReference>
<feature type="domain" description="B30.2/SPRY" evidence="10">
    <location>
        <begin position="238"/>
        <end position="440"/>
    </location>
</feature>
<dbReference type="SMART" id="SM00449">
    <property type="entry name" value="SPRY"/>
    <property type="match status" value="1"/>
</dbReference>
<dbReference type="Ensembl" id="ENSACIT00000015309.1">
    <property type="protein sequence ID" value="ENSACIP00000014910.1"/>
    <property type="gene ID" value="ENSACIG00000011583.1"/>
</dbReference>
<dbReference type="PROSITE" id="PS50188">
    <property type="entry name" value="B302_SPRY"/>
    <property type="match status" value="1"/>
</dbReference>
<accession>A0A3Q0S394</accession>
<organism evidence="12 13">
    <name type="scientific">Amphilophus citrinellus</name>
    <name type="common">Midas cichlid</name>
    <name type="synonym">Cichlasoma citrinellum</name>
    <dbReference type="NCBI Taxonomy" id="61819"/>
    <lineage>
        <taxon>Eukaryota</taxon>
        <taxon>Metazoa</taxon>
        <taxon>Chordata</taxon>
        <taxon>Craniata</taxon>
        <taxon>Vertebrata</taxon>
        <taxon>Euteleostomi</taxon>
        <taxon>Actinopterygii</taxon>
        <taxon>Neopterygii</taxon>
        <taxon>Teleostei</taxon>
        <taxon>Neoteleostei</taxon>
        <taxon>Acanthomorphata</taxon>
        <taxon>Ovalentaria</taxon>
        <taxon>Cichlomorphae</taxon>
        <taxon>Cichliformes</taxon>
        <taxon>Cichlidae</taxon>
        <taxon>New World cichlids</taxon>
        <taxon>Cichlasomatinae</taxon>
        <taxon>Heroini</taxon>
        <taxon>Amphilophus</taxon>
    </lineage>
</organism>
<proteinExistence type="inferred from homology"/>
<dbReference type="SUPFAM" id="SSF48726">
    <property type="entry name" value="Immunoglobulin"/>
    <property type="match status" value="2"/>
</dbReference>
<reference evidence="12" key="2">
    <citation type="submission" date="2025-09" db="UniProtKB">
        <authorList>
            <consortium name="Ensembl"/>
        </authorList>
    </citation>
    <scope>IDENTIFICATION</scope>
</reference>
<evidence type="ECO:0000256" key="7">
    <source>
        <dbReference type="ARBA" id="ARBA00023157"/>
    </source>
</evidence>
<evidence type="ECO:0000256" key="1">
    <source>
        <dbReference type="ARBA" id="ARBA00004479"/>
    </source>
</evidence>
<dbReference type="GO" id="GO:0050863">
    <property type="term" value="P:regulation of T cell activation"/>
    <property type="evidence" value="ECO:0007669"/>
    <property type="project" value="UniProtKB-ARBA"/>
</dbReference>
<dbReference type="Pfam" id="PF00622">
    <property type="entry name" value="SPRY"/>
    <property type="match status" value="1"/>
</dbReference>
<dbReference type="InterPro" id="IPR007110">
    <property type="entry name" value="Ig-like_dom"/>
</dbReference>
<dbReference type="InterPro" id="IPR003877">
    <property type="entry name" value="SPRY_dom"/>
</dbReference>
<dbReference type="GeneTree" id="ENSGT01120000271914"/>
<dbReference type="GO" id="GO:0009897">
    <property type="term" value="C:external side of plasma membrane"/>
    <property type="evidence" value="ECO:0007669"/>
    <property type="project" value="TreeGrafter"/>
</dbReference>
<comment type="similarity">
    <text evidence="2">Belongs to the immunoglobulin superfamily. BTN/MOG family.</text>
</comment>
<comment type="subcellular location">
    <subcellularLocation>
        <location evidence="1">Membrane</location>
        <topology evidence="1">Single-pass type I membrane protein</topology>
    </subcellularLocation>
</comment>
<keyword evidence="13" id="KW-1185">Reference proteome</keyword>
<name>A0A3Q0S394_AMPCI</name>
<feature type="domain" description="Ig-like" evidence="11">
    <location>
        <begin position="17"/>
        <end position="132"/>
    </location>
</feature>
<evidence type="ECO:0000256" key="5">
    <source>
        <dbReference type="ARBA" id="ARBA00022989"/>
    </source>
</evidence>
<dbReference type="AlphaFoldDB" id="A0A3Q0S394"/>
<dbReference type="GO" id="GO:0005102">
    <property type="term" value="F:signaling receptor binding"/>
    <property type="evidence" value="ECO:0007669"/>
    <property type="project" value="TreeGrafter"/>
</dbReference>
<dbReference type="InterPro" id="IPR036179">
    <property type="entry name" value="Ig-like_dom_sf"/>
</dbReference>
<keyword evidence="5" id="KW-1133">Transmembrane helix</keyword>
<evidence type="ECO:0000256" key="2">
    <source>
        <dbReference type="ARBA" id="ARBA00007591"/>
    </source>
</evidence>
<evidence type="ECO:0000256" key="6">
    <source>
        <dbReference type="ARBA" id="ARBA00023136"/>
    </source>
</evidence>
<evidence type="ECO:0000256" key="8">
    <source>
        <dbReference type="ARBA" id="ARBA00023180"/>
    </source>
</evidence>
<dbReference type="SUPFAM" id="SSF49899">
    <property type="entry name" value="Concanavalin A-like lectins/glucanases"/>
    <property type="match status" value="1"/>
</dbReference>
<dbReference type="PROSITE" id="PS50835">
    <property type="entry name" value="IG_LIKE"/>
    <property type="match status" value="1"/>
</dbReference>
<dbReference type="FunFam" id="2.60.40.10:FF:000142">
    <property type="entry name" value="V-set domain-containing T-cell activation inhibitor 1"/>
    <property type="match status" value="1"/>
</dbReference>
<keyword evidence="6" id="KW-0472">Membrane</keyword>
<dbReference type="GO" id="GO:0050852">
    <property type="term" value="P:T cell receptor signaling pathway"/>
    <property type="evidence" value="ECO:0007669"/>
    <property type="project" value="TreeGrafter"/>
</dbReference>
<protein>
    <submittedName>
        <fullName evidence="12">Uncharacterized protein</fullName>
    </submittedName>
</protein>
<evidence type="ECO:0000256" key="4">
    <source>
        <dbReference type="ARBA" id="ARBA00022729"/>
    </source>
</evidence>
<reference evidence="12" key="1">
    <citation type="submission" date="2025-08" db="UniProtKB">
        <authorList>
            <consortium name="Ensembl"/>
        </authorList>
    </citation>
    <scope>IDENTIFICATION</scope>
</reference>
<evidence type="ECO:0000313" key="12">
    <source>
        <dbReference type="Ensembl" id="ENSACIP00000014910.1"/>
    </source>
</evidence>